<name>A0AAE1VED4_9SOLA</name>
<sequence>MKQKIALQQHIILLYIYLSRLRKIIVMARNYAFYFTVALMVMSVYLAQSSRVKVVAARDLSETVTELKSKLTGQNLMGGCGGYCRRSTDCYDRTCPRCYYDVVRLTYGCSY</sequence>
<keyword evidence="1" id="KW-0812">Transmembrane</keyword>
<proteinExistence type="predicted"/>
<evidence type="ECO:0000256" key="1">
    <source>
        <dbReference type="SAM" id="Phobius"/>
    </source>
</evidence>
<dbReference type="AlphaFoldDB" id="A0AAE1VED4"/>
<comment type="caution">
    <text evidence="2">The sequence shown here is derived from an EMBL/GenBank/DDBJ whole genome shotgun (WGS) entry which is preliminary data.</text>
</comment>
<organism evidence="2 3">
    <name type="scientific">Anisodus tanguticus</name>
    <dbReference type="NCBI Taxonomy" id="243964"/>
    <lineage>
        <taxon>Eukaryota</taxon>
        <taxon>Viridiplantae</taxon>
        <taxon>Streptophyta</taxon>
        <taxon>Embryophyta</taxon>
        <taxon>Tracheophyta</taxon>
        <taxon>Spermatophyta</taxon>
        <taxon>Magnoliopsida</taxon>
        <taxon>eudicotyledons</taxon>
        <taxon>Gunneridae</taxon>
        <taxon>Pentapetalae</taxon>
        <taxon>asterids</taxon>
        <taxon>lamiids</taxon>
        <taxon>Solanales</taxon>
        <taxon>Solanaceae</taxon>
        <taxon>Solanoideae</taxon>
        <taxon>Hyoscyameae</taxon>
        <taxon>Anisodus</taxon>
    </lineage>
</organism>
<feature type="transmembrane region" description="Helical" evidence="1">
    <location>
        <begin position="31"/>
        <end position="48"/>
    </location>
</feature>
<protein>
    <submittedName>
        <fullName evidence="2">Uncharacterized protein</fullName>
    </submittedName>
</protein>
<evidence type="ECO:0000313" key="3">
    <source>
        <dbReference type="Proteomes" id="UP001291623"/>
    </source>
</evidence>
<keyword evidence="1" id="KW-0472">Membrane</keyword>
<dbReference type="EMBL" id="JAVYJV010000007">
    <property type="protein sequence ID" value="KAK4365812.1"/>
    <property type="molecule type" value="Genomic_DNA"/>
</dbReference>
<evidence type="ECO:0000313" key="2">
    <source>
        <dbReference type="EMBL" id="KAK4365812.1"/>
    </source>
</evidence>
<keyword evidence="3" id="KW-1185">Reference proteome</keyword>
<reference evidence="2" key="1">
    <citation type="submission" date="2023-12" db="EMBL/GenBank/DDBJ databases">
        <title>Genome assembly of Anisodus tanguticus.</title>
        <authorList>
            <person name="Wang Y.-J."/>
        </authorList>
    </citation>
    <scope>NUCLEOTIDE SEQUENCE</scope>
    <source>
        <strain evidence="2">KB-2021</strain>
        <tissue evidence="2">Leaf</tissue>
    </source>
</reference>
<keyword evidence="1" id="KW-1133">Transmembrane helix</keyword>
<gene>
    <name evidence="2" type="ORF">RND71_013692</name>
</gene>
<dbReference type="Proteomes" id="UP001291623">
    <property type="component" value="Unassembled WGS sequence"/>
</dbReference>
<accession>A0AAE1VED4</accession>